<accession>A0ABD0R721</accession>
<evidence type="ECO:0000313" key="2">
    <source>
        <dbReference type="EMBL" id="KAL0194267.1"/>
    </source>
</evidence>
<organism evidence="2 3">
    <name type="scientific">Cirrhinus mrigala</name>
    <name type="common">Mrigala</name>
    <dbReference type="NCBI Taxonomy" id="683832"/>
    <lineage>
        <taxon>Eukaryota</taxon>
        <taxon>Metazoa</taxon>
        <taxon>Chordata</taxon>
        <taxon>Craniata</taxon>
        <taxon>Vertebrata</taxon>
        <taxon>Euteleostomi</taxon>
        <taxon>Actinopterygii</taxon>
        <taxon>Neopterygii</taxon>
        <taxon>Teleostei</taxon>
        <taxon>Ostariophysi</taxon>
        <taxon>Cypriniformes</taxon>
        <taxon>Cyprinidae</taxon>
        <taxon>Labeoninae</taxon>
        <taxon>Labeonini</taxon>
        <taxon>Cirrhinus</taxon>
    </lineage>
</organism>
<evidence type="ECO:0000256" key="1">
    <source>
        <dbReference type="SAM" id="MobiDB-lite"/>
    </source>
</evidence>
<name>A0ABD0R721_CIRMR</name>
<dbReference type="AlphaFoldDB" id="A0ABD0R721"/>
<feature type="compositionally biased region" description="Polar residues" evidence="1">
    <location>
        <begin position="8"/>
        <end position="18"/>
    </location>
</feature>
<keyword evidence="3" id="KW-1185">Reference proteome</keyword>
<dbReference type="EMBL" id="JAMKFB020000005">
    <property type="protein sequence ID" value="KAL0194267.1"/>
    <property type="molecule type" value="Genomic_DNA"/>
</dbReference>
<proteinExistence type="predicted"/>
<gene>
    <name evidence="2" type="ORF">M9458_012563</name>
</gene>
<dbReference type="Proteomes" id="UP001529510">
    <property type="component" value="Unassembled WGS sequence"/>
</dbReference>
<comment type="caution">
    <text evidence="2">The sequence shown here is derived from an EMBL/GenBank/DDBJ whole genome shotgun (WGS) entry which is preliminary data.</text>
</comment>
<reference evidence="2 3" key="1">
    <citation type="submission" date="2024-05" db="EMBL/GenBank/DDBJ databases">
        <title>Genome sequencing and assembly of Indian major carp, Cirrhinus mrigala (Hamilton, 1822).</title>
        <authorList>
            <person name="Mohindra V."/>
            <person name="Chowdhury L.M."/>
            <person name="Lal K."/>
            <person name="Jena J.K."/>
        </authorList>
    </citation>
    <scope>NUCLEOTIDE SEQUENCE [LARGE SCALE GENOMIC DNA]</scope>
    <source>
        <strain evidence="2">CM1030</strain>
        <tissue evidence="2">Blood</tissue>
    </source>
</reference>
<evidence type="ECO:0000313" key="3">
    <source>
        <dbReference type="Proteomes" id="UP001529510"/>
    </source>
</evidence>
<feature type="non-terminal residue" evidence="2">
    <location>
        <position position="72"/>
    </location>
</feature>
<protein>
    <submittedName>
        <fullName evidence="2">Uncharacterized protein</fullName>
    </submittedName>
</protein>
<sequence>MNAHLQMSGKSTVKTRFPSTHVRKQTPGLRSIHMKQVIPSLELLWTPVTLAASFTKALRKIIRMNLTCCTCK</sequence>
<feature type="region of interest" description="Disordered" evidence="1">
    <location>
        <begin position="1"/>
        <end position="24"/>
    </location>
</feature>